<keyword evidence="6" id="KW-1185">Reference proteome</keyword>
<organism evidence="5 6">
    <name type="scientific">Sulfuricaulis limicola</name>
    <dbReference type="NCBI Taxonomy" id="1620215"/>
    <lineage>
        <taxon>Bacteria</taxon>
        <taxon>Pseudomonadati</taxon>
        <taxon>Pseudomonadota</taxon>
        <taxon>Gammaproteobacteria</taxon>
        <taxon>Acidiferrobacterales</taxon>
        <taxon>Acidiferrobacteraceae</taxon>
        <taxon>Sulfuricaulis</taxon>
    </lineage>
</organism>
<dbReference type="GO" id="GO:0005829">
    <property type="term" value="C:cytosol"/>
    <property type="evidence" value="ECO:0007669"/>
    <property type="project" value="TreeGrafter"/>
</dbReference>
<accession>A0A1B4XCD7</accession>
<protein>
    <recommendedName>
        <fullName evidence="4">Probable chorismate pyruvate-lyase</fullName>
        <shortName evidence="4">CL</shortName>
        <shortName evidence="4">CPL</shortName>
        <ecNumber evidence="4">4.1.3.40</ecNumber>
    </recommendedName>
</protein>
<comment type="caution">
    <text evidence="4">Lacks conserved residue(s) required for the propagation of feature annotation.</text>
</comment>
<keyword evidence="1 4" id="KW-0963">Cytoplasm</keyword>
<dbReference type="EC" id="4.1.3.40" evidence="4"/>
<dbReference type="UniPathway" id="UPA00232"/>
<dbReference type="SUPFAM" id="SSF64288">
    <property type="entry name" value="Chorismate lyase-like"/>
    <property type="match status" value="1"/>
</dbReference>
<dbReference type="PANTHER" id="PTHR38683:SF1">
    <property type="entry name" value="CHORISMATE PYRUVATE-LYASE"/>
    <property type="match status" value="1"/>
</dbReference>
<gene>
    <name evidence="4" type="primary">ubiC</name>
    <name evidence="5" type="ORF">SCL_0118</name>
</gene>
<sequence>MAIVSPAPPRGTEPLWRPARRLNRSGIPRNYLPWLLDTASLTERIIAQCRENFHVRLLDQRRARPLRNEAEALGMRAGTRAIVRQVQLLCGDTPWVYARTIIPPRTFARKLHRFTTLGARSLGAMLFADPSMKRGEVEVTRLTPSDRLYHLVTRDLRDKPETIWGRRSLFRLGGKPLLVCEFFLPDIAQF</sequence>
<feature type="binding site" evidence="4">
    <location>
        <position position="122"/>
    </location>
    <ligand>
        <name>substrate</name>
    </ligand>
</feature>
<comment type="pathway">
    <text evidence="4">Cofactor biosynthesis; ubiquinone biosynthesis.</text>
</comment>
<dbReference type="PANTHER" id="PTHR38683">
    <property type="entry name" value="CHORISMATE PYRUVATE-LYASE"/>
    <property type="match status" value="1"/>
</dbReference>
<evidence type="ECO:0000256" key="4">
    <source>
        <dbReference type="HAMAP-Rule" id="MF_01632"/>
    </source>
</evidence>
<dbReference type="Proteomes" id="UP000243180">
    <property type="component" value="Chromosome"/>
</dbReference>
<dbReference type="InParanoid" id="A0A1B4XCD7"/>
<name>A0A1B4XCD7_9GAMM</name>
<dbReference type="GO" id="GO:0008813">
    <property type="term" value="F:chorismate lyase activity"/>
    <property type="evidence" value="ECO:0007669"/>
    <property type="project" value="UniProtKB-UniRule"/>
</dbReference>
<feature type="binding site" evidence="4">
    <location>
        <position position="181"/>
    </location>
    <ligand>
        <name>substrate</name>
    </ligand>
</feature>
<proteinExistence type="inferred from homology"/>
<dbReference type="Gene3D" id="3.40.1410.10">
    <property type="entry name" value="Chorismate lyase-like"/>
    <property type="match status" value="1"/>
</dbReference>
<dbReference type="GO" id="GO:0042866">
    <property type="term" value="P:pyruvate biosynthetic process"/>
    <property type="evidence" value="ECO:0007669"/>
    <property type="project" value="UniProtKB-UniRule"/>
</dbReference>
<comment type="catalytic activity">
    <reaction evidence="4">
        <text>chorismate = 4-hydroxybenzoate + pyruvate</text>
        <dbReference type="Rhea" id="RHEA:16505"/>
        <dbReference type="ChEBI" id="CHEBI:15361"/>
        <dbReference type="ChEBI" id="CHEBI:17879"/>
        <dbReference type="ChEBI" id="CHEBI:29748"/>
        <dbReference type="EC" id="4.1.3.40"/>
    </reaction>
</comment>
<dbReference type="OrthoDB" id="9789493at2"/>
<comment type="function">
    <text evidence="4">Removes the pyruvyl group from chorismate, with concomitant aromatization of the ring, to provide 4-hydroxybenzoate (4HB) for the ubiquinone pathway.</text>
</comment>
<comment type="similarity">
    <text evidence="4">Belongs to the UbiC family.</text>
</comment>
<dbReference type="AlphaFoldDB" id="A0A1B4XCD7"/>
<evidence type="ECO:0000256" key="3">
    <source>
        <dbReference type="ARBA" id="ARBA00023239"/>
    </source>
</evidence>
<dbReference type="GO" id="GO:0006744">
    <property type="term" value="P:ubiquinone biosynthetic process"/>
    <property type="evidence" value="ECO:0007669"/>
    <property type="project" value="UniProtKB-UniRule"/>
</dbReference>
<feature type="binding site" evidence="4">
    <location>
        <position position="84"/>
    </location>
    <ligand>
        <name>substrate</name>
    </ligand>
</feature>
<dbReference type="InterPro" id="IPR007440">
    <property type="entry name" value="Chorismate--pyruvate_lyase"/>
</dbReference>
<dbReference type="InterPro" id="IPR028978">
    <property type="entry name" value="Chorismate_lyase_/UTRA_dom_sf"/>
</dbReference>
<dbReference type="KEGG" id="slim:SCL_0118"/>
<evidence type="ECO:0000256" key="2">
    <source>
        <dbReference type="ARBA" id="ARBA00022688"/>
    </source>
</evidence>
<dbReference type="RefSeq" id="WP_096359122.1">
    <property type="nucleotide sequence ID" value="NZ_AP014879.1"/>
</dbReference>
<comment type="subcellular location">
    <subcellularLocation>
        <location evidence="4">Cytoplasm</location>
    </subcellularLocation>
</comment>
<evidence type="ECO:0000256" key="1">
    <source>
        <dbReference type="ARBA" id="ARBA00022490"/>
    </source>
</evidence>
<evidence type="ECO:0000313" key="5">
    <source>
        <dbReference type="EMBL" id="BAV32442.1"/>
    </source>
</evidence>
<dbReference type="HAMAP" id="MF_01632">
    <property type="entry name" value="UbiC"/>
    <property type="match status" value="1"/>
</dbReference>
<dbReference type="Pfam" id="PF04345">
    <property type="entry name" value="Chor_lyase"/>
    <property type="match status" value="1"/>
</dbReference>
<dbReference type="EMBL" id="AP014879">
    <property type="protein sequence ID" value="BAV32442.1"/>
    <property type="molecule type" value="Genomic_DNA"/>
</dbReference>
<keyword evidence="4 5" id="KW-0670">Pyruvate</keyword>
<dbReference type="FunCoup" id="A0A1B4XCD7">
    <property type="interactions" value="135"/>
</dbReference>
<keyword evidence="3 4" id="KW-0456">Lyase</keyword>
<reference evidence="5 6" key="1">
    <citation type="submission" date="2015-05" db="EMBL/GenBank/DDBJ databases">
        <title>Complete genome sequence of a sulfur-oxidizing gammaproteobacterium strain HA5.</title>
        <authorList>
            <person name="Miura A."/>
            <person name="Kojima H."/>
            <person name="Fukui M."/>
        </authorList>
    </citation>
    <scope>NUCLEOTIDE SEQUENCE [LARGE SCALE GENOMIC DNA]</scope>
    <source>
        <strain evidence="5 6">HA5</strain>
    </source>
</reference>
<keyword evidence="2 4" id="KW-0831">Ubiquinone biosynthesis</keyword>
<evidence type="ECO:0000313" key="6">
    <source>
        <dbReference type="Proteomes" id="UP000243180"/>
    </source>
</evidence>